<keyword evidence="2" id="KW-0805">Transcription regulation</keyword>
<dbReference type="InterPro" id="IPR036271">
    <property type="entry name" value="Tet_transcr_reg_TetR-rel_C_sf"/>
</dbReference>
<organism evidence="7 8">
    <name type="scientific">Luteococcus peritonei</name>
    <dbReference type="NCBI Taxonomy" id="88874"/>
    <lineage>
        <taxon>Bacteria</taxon>
        <taxon>Bacillati</taxon>
        <taxon>Actinomycetota</taxon>
        <taxon>Actinomycetes</taxon>
        <taxon>Propionibacteriales</taxon>
        <taxon>Propionibacteriaceae</taxon>
        <taxon>Luteococcus</taxon>
    </lineage>
</organism>
<keyword evidence="3 5" id="KW-0238">DNA-binding</keyword>
<dbReference type="InterPro" id="IPR003012">
    <property type="entry name" value="Tet_transcr_reg_TetR"/>
</dbReference>
<evidence type="ECO:0000256" key="2">
    <source>
        <dbReference type="ARBA" id="ARBA00023015"/>
    </source>
</evidence>
<dbReference type="InterPro" id="IPR050109">
    <property type="entry name" value="HTH-type_TetR-like_transc_reg"/>
</dbReference>
<feature type="DNA-binding region" description="H-T-H motif" evidence="5">
    <location>
        <begin position="30"/>
        <end position="49"/>
    </location>
</feature>
<dbReference type="RefSeq" id="WP_343875961.1">
    <property type="nucleotide sequence ID" value="NZ_BAAAIX010000035.1"/>
</dbReference>
<comment type="caution">
    <text evidence="7">The sequence shown here is derived from an EMBL/GenBank/DDBJ whole genome shotgun (WGS) entry which is preliminary data.</text>
</comment>
<keyword evidence="8" id="KW-1185">Reference proteome</keyword>
<reference evidence="8" key="1">
    <citation type="journal article" date="2019" name="Int. J. Syst. Evol. Microbiol.">
        <title>The Global Catalogue of Microorganisms (GCM) 10K type strain sequencing project: providing services to taxonomists for standard genome sequencing and annotation.</title>
        <authorList>
            <consortium name="The Broad Institute Genomics Platform"/>
            <consortium name="The Broad Institute Genome Sequencing Center for Infectious Disease"/>
            <person name="Wu L."/>
            <person name="Ma J."/>
        </authorList>
    </citation>
    <scope>NUCLEOTIDE SEQUENCE [LARGE SCALE GENOMIC DNA]</scope>
    <source>
        <strain evidence="8">CAIM 431</strain>
    </source>
</reference>
<dbReference type="PANTHER" id="PTHR30055">
    <property type="entry name" value="HTH-TYPE TRANSCRIPTIONAL REGULATOR RUTR"/>
    <property type="match status" value="1"/>
</dbReference>
<evidence type="ECO:0000313" key="8">
    <source>
        <dbReference type="Proteomes" id="UP001597326"/>
    </source>
</evidence>
<dbReference type="PROSITE" id="PS50977">
    <property type="entry name" value="HTH_TETR_2"/>
    <property type="match status" value="1"/>
</dbReference>
<keyword evidence="1" id="KW-0678">Repressor</keyword>
<name>A0ABW4S1D8_9ACTN</name>
<dbReference type="InterPro" id="IPR009057">
    <property type="entry name" value="Homeodomain-like_sf"/>
</dbReference>
<dbReference type="PRINTS" id="PR00400">
    <property type="entry name" value="TETREPRESSOR"/>
</dbReference>
<dbReference type="Proteomes" id="UP001597326">
    <property type="component" value="Unassembled WGS sequence"/>
</dbReference>
<feature type="domain" description="HTH tetR-type" evidence="6">
    <location>
        <begin position="7"/>
        <end position="67"/>
    </location>
</feature>
<evidence type="ECO:0000256" key="4">
    <source>
        <dbReference type="ARBA" id="ARBA00023163"/>
    </source>
</evidence>
<proteinExistence type="predicted"/>
<protein>
    <submittedName>
        <fullName evidence="7">TetR/AcrR family transcriptional regulator</fullName>
    </submittedName>
</protein>
<dbReference type="Gene3D" id="1.10.357.10">
    <property type="entry name" value="Tetracycline Repressor, domain 2"/>
    <property type="match status" value="1"/>
</dbReference>
<dbReference type="InterPro" id="IPR004111">
    <property type="entry name" value="Repressor_TetR_C"/>
</dbReference>
<evidence type="ECO:0000313" key="7">
    <source>
        <dbReference type="EMBL" id="MFD1891498.1"/>
    </source>
</evidence>
<dbReference type="InterPro" id="IPR001647">
    <property type="entry name" value="HTH_TetR"/>
</dbReference>
<dbReference type="SUPFAM" id="SSF46689">
    <property type="entry name" value="Homeodomain-like"/>
    <property type="match status" value="1"/>
</dbReference>
<sequence length="212" mass="22566">MTPRPASTSSAEVVRHAMSLLEEQGPEAFSMRKLGAAMGIDPMTVYHHVPNKAALFDLVVDELWSGMHPQADGGWSEQVSSLAHELRRVLLEHPRLVVLVATRPIVTPRLMGLADELVGRLDEQGLPSAQAMQLLDCVVAFTVGKVQGELRQPVGGDDLSPEQALAAMAEQAPHLARAASEGYGWQPDEEFTTGLGALLAGWPVSSGSTAGS</sequence>
<gene>
    <name evidence="7" type="ORF">ACFSCS_15095</name>
</gene>
<dbReference type="SUPFAM" id="SSF48498">
    <property type="entry name" value="Tetracyclin repressor-like, C-terminal domain"/>
    <property type="match status" value="1"/>
</dbReference>
<accession>A0ABW4S1D8</accession>
<evidence type="ECO:0000259" key="6">
    <source>
        <dbReference type="PROSITE" id="PS50977"/>
    </source>
</evidence>
<keyword evidence="4" id="KW-0804">Transcription</keyword>
<evidence type="ECO:0000256" key="5">
    <source>
        <dbReference type="PROSITE-ProRule" id="PRU00335"/>
    </source>
</evidence>
<evidence type="ECO:0000256" key="1">
    <source>
        <dbReference type="ARBA" id="ARBA00022491"/>
    </source>
</evidence>
<evidence type="ECO:0000256" key="3">
    <source>
        <dbReference type="ARBA" id="ARBA00023125"/>
    </source>
</evidence>
<dbReference type="PANTHER" id="PTHR30055:SF151">
    <property type="entry name" value="TRANSCRIPTIONAL REGULATORY PROTEIN"/>
    <property type="match status" value="1"/>
</dbReference>
<dbReference type="EMBL" id="JBHUFZ010000034">
    <property type="protein sequence ID" value="MFD1891498.1"/>
    <property type="molecule type" value="Genomic_DNA"/>
</dbReference>
<dbReference type="Pfam" id="PF02909">
    <property type="entry name" value="TetR_C_1"/>
    <property type="match status" value="1"/>
</dbReference>
<dbReference type="Pfam" id="PF00440">
    <property type="entry name" value="TetR_N"/>
    <property type="match status" value="1"/>
</dbReference>